<comment type="pathway">
    <text evidence="1">tRNA modification; wybutosine-tRNA(Phe) biosynthesis.</text>
</comment>
<name>A0A4U1FGM2_MONMO</name>
<keyword evidence="6" id="KW-0819">tRNA processing</keyword>
<dbReference type="Pfam" id="PF25132">
    <property type="entry name" value="TYW2_N"/>
    <property type="match status" value="1"/>
</dbReference>
<evidence type="ECO:0000259" key="10">
    <source>
        <dbReference type="PROSITE" id="PS51684"/>
    </source>
</evidence>
<evidence type="ECO:0000256" key="4">
    <source>
        <dbReference type="ARBA" id="ARBA00022679"/>
    </source>
</evidence>
<evidence type="ECO:0000256" key="5">
    <source>
        <dbReference type="ARBA" id="ARBA00022691"/>
    </source>
</evidence>
<dbReference type="GO" id="GO:0030488">
    <property type="term" value="P:tRNA methylation"/>
    <property type="evidence" value="ECO:0007669"/>
    <property type="project" value="TreeGrafter"/>
</dbReference>
<dbReference type="Pfam" id="PF25133">
    <property type="entry name" value="TYW2_N_2"/>
    <property type="match status" value="1"/>
</dbReference>
<evidence type="ECO:0000256" key="7">
    <source>
        <dbReference type="ARBA" id="ARBA00031315"/>
    </source>
</evidence>
<evidence type="ECO:0000256" key="8">
    <source>
        <dbReference type="ARBA" id="ARBA00037786"/>
    </source>
</evidence>
<evidence type="ECO:0000256" key="3">
    <source>
        <dbReference type="ARBA" id="ARBA00017179"/>
    </source>
</evidence>
<dbReference type="AlphaFoldDB" id="A0A4U1FGM2"/>
<evidence type="ECO:0000313" key="11">
    <source>
        <dbReference type="EMBL" id="TKC49039.1"/>
    </source>
</evidence>
<feature type="domain" description="SAM-dependent methyltransferase TRM5/TYW2-type" evidence="10">
    <location>
        <begin position="188"/>
        <end position="497"/>
    </location>
</feature>
<dbReference type="Gene3D" id="3.30.300.110">
    <property type="entry name" value="Met-10+ protein-like domains"/>
    <property type="match status" value="1"/>
</dbReference>
<evidence type="ECO:0000256" key="9">
    <source>
        <dbReference type="ARBA" id="ARBA00049400"/>
    </source>
</evidence>
<comment type="function">
    <text evidence="8">S-adenosyl-L-methionine-dependent transferase that acts as a component of the wybutosine biosynthesis pathway. Wybutosine is a hyper modified guanosine with a tricyclic base found at the 3'-position adjacent to the anticodon of eukaryotic phenylalanine tRNA. Catalyzes the transfer of the alpha-amino-alpha-carboxypropyl (acp) group from S-adenosyl-L-methionine to the C-7 position of 4-demethylwyosine (imG-14) to produce wybutosine-86.</text>
</comment>
<dbReference type="FunFam" id="3.40.50.150:FF:000201">
    <property type="entry name" value="tRNA wybutosine-synthesizing protein 2 homolog"/>
    <property type="match status" value="1"/>
</dbReference>
<dbReference type="PANTHER" id="PTHR23245">
    <property type="entry name" value="TRNA METHYLTRANSFERASE"/>
    <property type="match status" value="1"/>
</dbReference>
<reference evidence="12" key="1">
    <citation type="journal article" date="2019" name="IScience">
        <title>Narwhal Genome Reveals Long-Term Low Genetic Diversity despite Current Large Abundance Size.</title>
        <authorList>
            <person name="Westbury M.V."/>
            <person name="Petersen B."/>
            <person name="Garde E."/>
            <person name="Heide-Jorgensen M.P."/>
            <person name="Lorenzen E.D."/>
        </authorList>
    </citation>
    <scope>NUCLEOTIDE SEQUENCE [LARGE SCALE GENOMIC DNA]</scope>
</reference>
<dbReference type="InterPro" id="IPR030382">
    <property type="entry name" value="MeTrfase_TRM5/TYW2"/>
</dbReference>
<dbReference type="InterPro" id="IPR029063">
    <property type="entry name" value="SAM-dependent_MTases_sf"/>
</dbReference>
<dbReference type="GO" id="GO:0031591">
    <property type="term" value="P:wybutosine biosynthetic process"/>
    <property type="evidence" value="ECO:0007669"/>
    <property type="project" value="TreeGrafter"/>
</dbReference>
<dbReference type="CDD" id="cd02440">
    <property type="entry name" value="AdoMet_MTases"/>
    <property type="match status" value="1"/>
</dbReference>
<protein>
    <recommendedName>
        <fullName evidence="3">tRNA wybutosine-synthesizing protein 2 homolog</fullName>
        <ecNumber evidence="2">2.5.1.114</ecNumber>
    </recommendedName>
    <alternativeName>
        <fullName evidence="7">tRNA(Phe) (4-demethylwyosine(37)-C(7)) aminocarboxypropyltransferase</fullName>
    </alternativeName>
</protein>
<comment type="caution">
    <text evidence="11">The sequence shown here is derived from an EMBL/GenBank/DDBJ whole genome shotgun (WGS) entry which is preliminary data.</text>
</comment>
<dbReference type="Proteomes" id="UP000308365">
    <property type="component" value="Unassembled WGS sequence"/>
</dbReference>
<dbReference type="EC" id="2.5.1.114" evidence="2"/>
<organism evidence="11 12">
    <name type="scientific">Monodon monoceros</name>
    <name type="common">Narwhal</name>
    <name type="synonym">Ceratodon monodon</name>
    <dbReference type="NCBI Taxonomy" id="40151"/>
    <lineage>
        <taxon>Eukaryota</taxon>
        <taxon>Metazoa</taxon>
        <taxon>Chordata</taxon>
        <taxon>Craniata</taxon>
        <taxon>Vertebrata</taxon>
        <taxon>Euteleostomi</taxon>
        <taxon>Mammalia</taxon>
        <taxon>Eutheria</taxon>
        <taxon>Laurasiatheria</taxon>
        <taxon>Artiodactyla</taxon>
        <taxon>Whippomorpha</taxon>
        <taxon>Cetacea</taxon>
        <taxon>Odontoceti</taxon>
        <taxon>Monodontidae</taxon>
        <taxon>Monodon</taxon>
    </lineage>
</organism>
<dbReference type="InterPro" id="IPR056743">
    <property type="entry name" value="TRM5-TYW2-like_MTfase"/>
</dbReference>
<evidence type="ECO:0000313" key="12">
    <source>
        <dbReference type="Proteomes" id="UP000308365"/>
    </source>
</evidence>
<gene>
    <name evidence="11" type="ORF">EI555_003815</name>
</gene>
<dbReference type="GO" id="GO:0008175">
    <property type="term" value="F:tRNA methyltransferase activity"/>
    <property type="evidence" value="ECO:0007669"/>
    <property type="project" value="TreeGrafter"/>
</dbReference>
<keyword evidence="5" id="KW-0949">S-adenosyl-L-methionine</keyword>
<dbReference type="FunFam" id="3.30.300.110:FF:000002">
    <property type="entry name" value="tRNA wybutosine-synthesizing protein 2 homolog"/>
    <property type="match status" value="1"/>
</dbReference>
<dbReference type="GO" id="GO:0102522">
    <property type="term" value="F:tRNA 4-demethylwyosine alpha-amino-alpha-carboxypropyltransferase activity"/>
    <property type="evidence" value="ECO:0007669"/>
    <property type="project" value="UniProtKB-EC"/>
</dbReference>
<dbReference type="Gene3D" id="3.40.50.150">
    <property type="entry name" value="Vaccinia Virus protein VP39"/>
    <property type="match status" value="1"/>
</dbReference>
<dbReference type="Pfam" id="PF02475">
    <property type="entry name" value="TRM5-TYW2_MTfase"/>
    <property type="match status" value="1"/>
</dbReference>
<accession>A0A4U1FGM2</accession>
<evidence type="ECO:0000256" key="2">
    <source>
        <dbReference type="ARBA" id="ARBA00012265"/>
    </source>
</evidence>
<dbReference type="SUPFAM" id="SSF53335">
    <property type="entry name" value="S-adenosyl-L-methionine-dependent methyltransferases"/>
    <property type="match status" value="1"/>
</dbReference>
<keyword evidence="4" id="KW-0808">Transferase</keyword>
<sequence length="552" mass="61119">MAAAASHGNGNVDAIHQQARYHIVPPCRSNVTSGPSQRRTRLSSGFGLGCTDGGNRRECGASNMDRAGGKSAAVVAVVTEPRFTQRYREYLEKQKLLERQHRVEKMPDGTVALPVLGEALTEQHLRELRNRVAPGSTCVVTQLLNPVPSKKAQACSPAQRLCLEVSRWVEGRGVKWSAQLEADLPRSWQRHGDLLLLSEGCFQAKQWRNLEPELWETVASALGVQRLAKRGRVSPDGTRTPAVNLLLGDHGWVEHVDNGIRYKFDVTQCMFSFGNITEKLRVASLPCAGEVLVDLYAGIGYFTLPFLVHAGAAFVHACEWNPHAVAALRNNLELNGVADRCQIHFGDNRKLKLSNIADRVNLGLIPSSEEGWPIACQTLRQDAGGILHIHQNVESFPGKTLQPPGSSEMEKEYWSSPQQMITNQLKNGAASDSRRKMLSAATKPEWQRWAEAAETRIATLLQQVYGKPWKTQILHIQPVKSYAPHVDHIVLDLECRPCPLYSFLQALAGWPDLEETFSGTKEKRLKGSGGSWRPYKLNPGICKSSKGFLCGH</sequence>
<dbReference type="GO" id="GO:0005737">
    <property type="term" value="C:cytoplasm"/>
    <property type="evidence" value="ECO:0007669"/>
    <property type="project" value="TreeGrafter"/>
</dbReference>
<dbReference type="PROSITE" id="PS51684">
    <property type="entry name" value="SAM_MT_TRM5_TYW2"/>
    <property type="match status" value="1"/>
</dbReference>
<evidence type="ECO:0000256" key="1">
    <source>
        <dbReference type="ARBA" id="ARBA00004797"/>
    </source>
</evidence>
<dbReference type="InterPro" id="IPR056745">
    <property type="entry name" value="TYW2_N"/>
</dbReference>
<comment type="catalytic activity">
    <reaction evidence="9">
        <text>4-demethylwyosine(37) in tRNA(Phe) + S-adenosyl-L-methionine = 4-demethyl-7-[(3S)-3-amino-3-carboxypropyl]wyosine(37) in tRNA(Phe) + S-methyl-5'-thioadenosine + H(+)</text>
        <dbReference type="Rhea" id="RHEA:36355"/>
        <dbReference type="Rhea" id="RHEA-COMP:10164"/>
        <dbReference type="Rhea" id="RHEA-COMP:10378"/>
        <dbReference type="ChEBI" id="CHEBI:15378"/>
        <dbReference type="ChEBI" id="CHEBI:17509"/>
        <dbReference type="ChEBI" id="CHEBI:59789"/>
        <dbReference type="ChEBI" id="CHEBI:64315"/>
        <dbReference type="ChEBI" id="CHEBI:73550"/>
        <dbReference type="EC" id="2.5.1.114"/>
    </reaction>
</comment>
<proteinExistence type="predicted"/>
<evidence type="ECO:0000256" key="6">
    <source>
        <dbReference type="ARBA" id="ARBA00022694"/>
    </source>
</evidence>
<dbReference type="EMBL" id="RWIC01000135">
    <property type="protein sequence ID" value="TKC49039.1"/>
    <property type="molecule type" value="Genomic_DNA"/>
</dbReference>
<dbReference type="PANTHER" id="PTHR23245:SF25">
    <property type="entry name" value="TRNA WYBUTOSINE-SYNTHESIZING PROTEIN 2 HOMOLOG"/>
    <property type="match status" value="1"/>
</dbReference>
<dbReference type="InterPro" id="IPR056744">
    <property type="entry name" value="TRM5/TYW2-like_N"/>
</dbReference>